<keyword evidence="3" id="KW-1185">Reference proteome</keyword>
<accession>A0ABR2K6S7</accession>
<name>A0ABR2K6S7_9EUKA</name>
<dbReference type="EMBL" id="JAPFFF010000007">
    <property type="protein sequence ID" value="KAK8886491.1"/>
    <property type="molecule type" value="Genomic_DNA"/>
</dbReference>
<evidence type="ECO:0000313" key="3">
    <source>
        <dbReference type="Proteomes" id="UP001470230"/>
    </source>
</evidence>
<organism evidence="2 3">
    <name type="scientific">Tritrichomonas musculus</name>
    <dbReference type="NCBI Taxonomy" id="1915356"/>
    <lineage>
        <taxon>Eukaryota</taxon>
        <taxon>Metamonada</taxon>
        <taxon>Parabasalia</taxon>
        <taxon>Tritrichomonadida</taxon>
        <taxon>Tritrichomonadidae</taxon>
        <taxon>Tritrichomonas</taxon>
    </lineage>
</organism>
<reference evidence="2 3" key="1">
    <citation type="submission" date="2024-04" db="EMBL/GenBank/DDBJ databases">
        <title>Tritrichomonas musculus Genome.</title>
        <authorList>
            <person name="Alves-Ferreira E."/>
            <person name="Grigg M."/>
            <person name="Lorenzi H."/>
            <person name="Galac M."/>
        </authorList>
    </citation>
    <scope>NUCLEOTIDE SEQUENCE [LARGE SCALE GENOMIC DNA]</scope>
    <source>
        <strain evidence="2 3">EAF2021</strain>
    </source>
</reference>
<feature type="compositionally biased region" description="Polar residues" evidence="1">
    <location>
        <begin position="160"/>
        <end position="169"/>
    </location>
</feature>
<feature type="region of interest" description="Disordered" evidence="1">
    <location>
        <begin position="145"/>
        <end position="198"/>
    </location>
</feature>
<gene>
    <name evidence="2" type="ORF">M9Y10_041954</name>
</gene>
<dbReference type="Proteomes" id="UP001470230">
    <property type="component" value="Unassembled WGS sequence"/>
</dbReference>
<comment type="caution">
    <text evidence="2">The sequence shown here is derived from an EMBL/GenBank/DDBJ whole genome shotgun (WGS) entry which is preliminary data.</text>
</comment>
<evidence type="ECO:0000256" key="1">
    <source>
        <dbReference type="SAM" id="MobiDB-lite"/>
    </source>
</evidence>
<sequence>MLSLRSRMAKQNWIQNQTADRKRIDEMIKYALDELYSHGIYVIPSLIIRVFNEYGLNTSKLHCEAIFYTTDHIAKEKNCNFDWMKHRTLKKTNYKDKNIIFNYLLYIHHDSFIEHLKSFLEEKGITNENRRFLICKLQKSFENAPENNTAENDNNDKNTQLPVNSNQNIIEEEDPKNEDQKTEDQENENQDIELGGTIKDDFLSFDDEEKWCLDDDSLNYQSNDYFW</sequence>
<protein>
    <submittedName>
        <fullName evidence="2">Uncharacterized protein</fullName>
    </submittedName>
</protein>
<proteinExistence type="predicted"/>
<evidence type="ECO:0000313" key="2">
    <source>
        <dbReference type="EMBL" id="KAK8886491.1"/>
    </source>
</evidence>